<reference evidence="2 3" key="1">
    <citation type="submission" date="2019-06" db="EMBL/GenBank/DDBJ databases">
        <title>Whole genome shotgun sequence of Vibrio inusitatus NBRC 102082.</title>
        <authorList>
            <person name="Hosoyama A."/>
            <person name="Uohara A."/>
            <person name="Ohji S."/>
            <person name="Ichikawa N."/>
        </authorList>
    </citation>
    <scope>NUCLEOTIDE SEQUENCE [LARGE SCALE GENOMIC DNA]</scope>
    <source>
        <strain evidence="2 3">NBRC 102082</strain>
    </source>
</reference>
<keyword evidence="1" id="KW-1133">Transmembrane helix</keyword>
<evidence type="ECO:0000256" key="1">
    <source>
        <dbReference type="SAM" id="Phobius"/>
    </source>
</evidence>
<comment type="caution">
    <text evidence="2">The sequence shown here is derived from an EMBL/GenBank/DDBJ whole genome shotgun (WGS) entry which is preliminary data.</text>
</comment>
<evidence type="ECO:0000313" key="3">
    <source>
        <dbReference type="Proteomes" id="UP000318717"/>
    </source>
</evidence>
<dbReference type="PANTHER" id="PTHR40940:SF1">
    <property type="entry name" value="PROTEIN BATD"/>
    <property type="match status" value="1"/>
</dbReference>
<evidence type="ECO:0008006" key="4">
    <source>
        <dbReference type="Google" id="ProtNLM"/>
    </source>
</evidence>
<keyword evidence="1" id="KW-0472">Membrane</keyword>
<keyword evidence="1" id="KW-0812">Transmembrane</keyword>
<dbReference type="EMBL" id="BJLF01000004">
    <property type="protein sequence ID" value="GEA50299.1"/>
    <property type="molecule type" value="Genomic_DNA"/>
</dbReference>
<dbReference type="Proteomes" id="UP000318717">
    <property type="component" value="Unassembled WGS sequence"/>
</dbReference>
<accession>A0A4Y3HT25</accession>
<sequence length="441" mass="49557">MNKSNQSTDRFYNWVYSVSLGLIFLVMSNTTIANDLQPVIDNKQIALSIKVKDQNTAPKQQVQVEVELSSTKPFKDAMVVPYLDLKNAIVKKDDQQVTRSARMLDGEKWYTQTAKLYIYPLTAGDFVIPSFDVAVVLENDKINPLKGTISSEDTPFNVKTPPSLEMSSEFVSGSGASFTLTTDKPTSDPFAVGDAVILTYQLKVKNSHMMLLPDVKVPEIASVEVYQKPVAKENIFDRLSKRNTAVLNQAVTVVFQESGKLIIPSQSIEWWDTETNELKTLTTDPLEFQVGTSSAILQNHDLVQSLIGFVSKYSVYLIGLFIFVGLSIATVIARKTRPNTQKVLPTKIDINTYIKLYKSAVEDQHYAEAVDHLYLIAGNRTFVDKLDDESVNIWKQLLRYSFARDESIQPLSSSQAQRLLTAVTRNDSNLTTEDFDWRLNP</sequence>
<organism evidence="2 3">
    <name type="scientific">Vibrio inusitatus NBRC 102082</name>
    <dbReference type="NCBI Taxonomy" id="1219070"/>
    <lineage>
        <taxon>Bacteria</taxon>
        <taxon>Pseudomonadati</taxon>
        <taxon>Pseudomonadota</taxon>
        <taxon>Gammaproteobacteria</taxon>
        <taxon>Vibrionales</taxon>
        <taxon>Vibrionaceae</taxon>
        <taxon>Vibrio</taxon>
    </lineage>
</organism>
<proteinExistence type="predicted"/>
<dbReference type="AlphaFoldDB" id="A0A4Y3HT25"/>
<gene>
    <name evidence="2" type="ORF">VIN01S_11030</name>
</gene>
<dbReference type="InterPro" id="IPR025738">
    <property type="entry name" value="BatD"/>
</dbReference>
<feature type="transmembrane region" description="Helical" evidence="1">
    <location>
        <begin position="12"/>
        <end position="32"/>
    </location>
</feature>
<protein>
    <recommendedName>
        <fullName evidence="4">BatD protein</fullName>
    </recommendedName>
</protein>
<evidence type="ECO:0000313" key="2">
    <source>
        <dbReference type="EMBL" id="GEA50299.1"/>
    </source>
</evidence>
<dbReference type="PANTHER" id="PTHR40940">
    <property type="entry name" value="PROTEIN BATD-RELATED"/>
    <property type="match status" value="1"/>
</dbReference>
<feature type="transmembrane region" description="Helical" evidence="1">
    <location>
        <begin position="313"/>
        <end position="333"/>
    </location>
</feature>
<name>A0A4Y3HT25_9VIBR</name>
<dbReference type="RefSeq" id="WP_141344692.1">
    <property type="nucleotide sequence ID" value="NZ_BJLF01000004.1"/>
</dbReference>
<dbReference type="OrthoDB" id="5293418at2"/>
<keyword evidence="3" id="KW-1185">Reference proteome</keyword>